<dbReference type="InterPro" id="IPR000884">
    <property type="entry name" value="TSP1_rpt"/>
</dbReference>
<keyword evidence="7" id="KW-1133">Transmembrane helix</keyword>
<evidence type="ECO:0000313" key="9">
    <source>
        <dbReference type="Proteomes" id="UP000050795"/>
    </source>
</evidence>
<dbReference type="SUPFAM" id="SSF82895">
    <property type="entry name" value="TSP-1 type 1 repeat"/>
    <property type="match status" value="1"/>
</dbReference>
<sequence>MKLSLLNSDYILFLSLTIISLNDFFVQCDLFHIESVEQDNLNKNNNNNNKGESDVIYNDNNKDGFKGAEKEIKPVNLIYQYQGTLENKEDVISANYAPVTFSNVNDNTSPEKTGNNNGVDNTFRLNETLLNKLKNTFSTDQNVSHQQNNHKRSNNRVFSVPSSRSFSSESMPQTRSTTKIVKNWPPNDYRIEFIEDLVQKNIAIKFLENGFNDFSQMIILPKIASIYLVKKRGTLLKLHMTSLKQLDEYTLPPSKKSLSECRDSESCESVKEISLLAKMPDERMIWLCYVHHYPHENRPSLQGESGCMVPTIENLAVPLVQWENPHFNSLYPDKPASVLNAADGFTYISAFTLEYLRIFRAYMPDWNGNFNWTGALVTDKSPTFIAEPAQILLTFETTDEVYFVLREQPSSQMTKCETKPENPTNPLFNTENLKTSEQAYCLTSIARLVRVCKADLICPATNENGGYFSYTHISNAYWDNSSQLLYATFTTEKSAPTGSALCVYGMNEFKAAFSGPLIRTNAVQNNIKSSPVPNSFSNICSRFNSKNRTDEEVTIGRRLSLRFPYRYLPVKPLHSHALIAQTGVNWLHLQAYNLPALTNHYQQEEQVTTSIIWIGTKKQLTQFALYTYYDITVSARQNHPTSGQDKLPTTSTTTATNTVICKLKEIHLGRQLESFIPHIPFEPLNSAVNSQLPTMKSQSHLDRNHSSGRGTNDDDNDDDGEDSEETFKVDEEIQRIEITASNFYIMTNRQLFRLPLTRCSEYKTFDECLQLKDPHCGWNWPEGKCSSGYLFDSSIQINRLSTFSPSVDHRQQSSHECPSKSYSLNKDKDNSWTPCINIDENTTDHISMNQLGSCQCRVCISHTNCIFGIQQVKNCTRYDENWLPWSTWSDCNLANSIQTRKRQCRPNAICSGISVEHRSCLDDAVWFKQSNTPPKAASYNKPRISFTGHTDGFTLTHLILVAICGLLTGSLLTIILFWTCRRRRRLFDEDDLITPPSKRHISIIPSHCPNHLSYEDQQTCLTNSEPLGVSKQWSLMDEKEPIWSNKSDSTMVTGVDQRYEFLPPSHMVPTVYNKSSRSVSRKSIKLRHSNSPCYDIPANIHLLCSSPLPSPTSMVSSQSTASTLLKDKFTFDPSTEQNPNYLQDDKNNLINVIPDNVTESYNENLGKLYLAGYLYAPIEPSPHDRLTAPVATTKFNYKLPQPQEYSTIMPSRIQRNTNLVIPKPIIIQPAYSSYIRDEDKNNSNIMTAATTTTTKTINGEILTITENPVHIA</sequence>
<feature type="transmembrane region" description="Helical" evidence="7">
    <location>
        <begin position="955"/>
        <end position="978"/>
    </location>
</feature>
<dbReference type="Pfam" id="PF01403">
    <property type="entry name" value="Sema"/>
    <property type="match status" value="1"/>
</dbReference>
<feature type="region of interest" description="Disordered" evidence="6">
    <location>
        <begin position="693"/>
        <end position="730"/>
    </location>
</feature>
<protein>
    <recommendedName>
        <fullName evidence="8">Sema domain-containing protein</fullName>
    </recommendedName>
</protein>
<dbReference type="SMART" id="SM00630">
    <property type="entry name" value="Sema"/>
    <property type="match status" value="1"/>
</dbReference>
<dbReference type="SUPFAM" id="SSF103575">
    <property type="entry name" value="Plexin repeat"/>
    <property type="match status" value="1"/>
</dbReference>
<dbReference type="Gene3D" id="2.130.10.10">
    <property type="entry name" value="YVTN repeat-like/Quinoprotein amine dehydrogenase"/>
    <property type="match status" value="1"/>
</dbReference>
<dbReference type="Pfam" id="PF01437">
    <property type="entry name" value="PSI"/>
    <property type="match status" value="1"/>
</dbReference>
<evidence type="ECO:0000256" key="2">
    <source>
        <dbReference type="ARBA" id="ARBA00022902"/>
    </source>
</evidence>
<dbReference type="InterPro" id="IPR036383">
    <property type="entry name" value="TSP1_rpt_sf"/>
</dbReference>
<name>A0AA85JR41_TRIRE</name>
<feature type="compositionally biased region" description="Acidic residues" evidence="6">
    <location>
        <begin position="713"/>
        <end position="724"/>
    </location>
</feature>
<feature type="compositionally biased region" description="Polar residues" evidence="6">
    <location>
        <begin position="138"/>
        <end position="147"/>
    </location>
</feature>
<dbReference type="GO" id="GO:0045499">
    <property type="term" value="F:chemorepellent activity"/>
    <property type="evidence" value="ECO:0007669"/>
    <property type="project" value="TreeGrafter"/>
</dbReference>
<accession>A0AA85JR41</accession>
<evidence type="ECO:0000256" key="7">
    <source>
        <dbReference type="SAM" id="Phobius"/>
    </source>
</evidence>
<evidence type="ECO:0000256" key="5">
    <source>
        <dbReference type="ARBA" id="ARBA00023180"/>
    </source>
</evidence>
<dbReference type="InterPro" id="IPR001627">
    <property type="entry name" value="Semap_dom"/>
</dbReference>
<dbReference type="InterPro" id="IPR002165">
    <property type="entry name" value="Plexin_repeat"/>
</dbReference>
<feature type="region of interest" description="Disordered" evidence="6">
    <location>
        <begin position="138"/>
        <end position="174"/>
    </location>
</feature>
<reference evidence="10" key="2">
    <citation type="submission" date="2023-11" db="UniProtKB">
        <authorList>
            <consortium name="WormBaseParasite"/>
        </authorList>
    </citation>
    <scope>IDENTIFICATION</scope>
</reference>
<evidence type="ECO:0000256" key="6">
    <source>
        <dbReference type="SAM" id="MobiDB-lite"/>
    </source>
</evidence>
<feature type="domain" description="Sema" evidence="8">
    <location>
        <begin position="214"/>
        <end position="651"/>
    </location>
</feature>
<dbReference type="PANTHER" id="PTHR11036:SF79">
    <property type="entry name" value="SEMAPHORIN 5C, ISOFORM A"/>
    <property type="match status" value="1"/>
</dbReference>
<dbReference type="InterPro" id="IPR036352">
    <property type="entry name" value="Semap_dom_sf"/>
</dbReference>
<reference evidence="9" key="1">
    <citation type="submission" date="2022-06" db="EMBL/GenBank/DDBJ databases">
        <authorList>
            <person name="Berger JAMES D."/>
            <person name="Berger JAMES D."/>
        </authorList>
    </citation>
    <scope>NUCLEOTIDE SEQUENCE [LARGE SCALE GENOMIC DNA]</scope>
</reference>
<evidence type="ECO:0000313" key="10">
    <source>
        <dbReference type="WBParaSite" id="TREG1_40030.1"/>
    </source>
</evidence>
<dbReference type="PANTHER" id="PTHR11036">
    <property type="entry name" value="SEMAPHORIN"/>
    <property type="match status" value="1"/>
</dbReference>
<proteinExistence type="predicted"/>
<dbReference type="InterPro" id="IPR015943">
    <property type="entry name" value="WD40/YVTN_repeat-like_dom_sf"/>
</dbReference>
<dbReference type="GO" id="GO:0005886">
    <property type="term" value="C:plasma membrane"/>
    <property type="evidence" value="ECO:0007669"/>
    <property type="project" value="TreeGrafter"/>
</dbReference>
<keyword evidence="5" id="KW-0325">Glycoprotein</keyword>
<evidence type="ECO:0000256" key="1">
    <source>
        <dbReference type="ARBA" id="ARBA00004167"/>
    </source>
</evidence>
<dbReference type="AlphaFoldDB" id="A0AA85JR41"/>
<dbReference type="WBParaSite" id="TREG1_40030.1">
    <property type="protein sequence ID" value="TREG1_40030.1"/>
    <property type="gene ID" value="TREG1_40030"/>
</dbReference>
<dbReference type="Proteomes" id="UP000050795">
    <property type="component" value="Unassembled WGS sequence"/>
</dbReference>
<dbReference type="GO" id="GO:0030335">
    <property type="term" value="P:positive regulation of cell migration"/>
    <property type="evidence" value="ECO:0007669"/>
    <property type="project" value="TreeGrafter"/>
</dbReference>
<keyword evidence="3 7" id="KW-0472">Membrane</keyword>
<evidence type="ECO:0000256" key="3">
    <source>
        <dbReference type="ARBA" id="ARBA00023136"/>
    </source>
</evidence>
<dbReference type="GO" id="GO:0071526">
    <property type="term" value="P:semaphorin-plexin signaling pathway"/>
    <property type="evidence" value="ECO:0007669"/>
    <property type="project" value="TreeGrafter"/>
</dbReference>
<evidence type="ECO:0000259" key="8">
    <source>
        <dbReference type="SMART" id="SM00630"/>
    </source>
</evidence>
<comment type="subcellular location">
    <subcellularLocation>
        <location evidence="1">Membrane</location>
        <topology evidence="1">Single-pass membrane protein</topology>
    </subcellularLocation>
</comment>
<dbReference type="GO" id="GO:0030215">
    <property type="term" value="F:semaphorin receptor binding"/>
    <property type="evidence" value="ECO:0007669"/>
    <property type="project" value="InterPro"/>
</dbReference>
<organism evidence="9 10">
    <name type="scientific">Trichobilharzia regenti</name>
    <name type="common">Nasal bird schistosome</name>
    <dbReference type="NCBI Taxonomy" id="157069"/>
    <lineage>
        <taxon>Eukaryota</taxon>
        <taxon>Metazoa</taxon>
        <taxon>Spiralia</taxon>
        <taxon>Lophotrochozoa</taxon>
        <taxon>Platyhelminthes</taxon>
        <taxon>Trematoda</taxon>
        <taxon>Digenea</taxon>
        <taxon>Strigeidida</taxon>
        <taxon>Schistosomatoidea</taxon>
        <taxon>Schistosomatidae</taxon>
        <taxon>Trichobilharzia</taxon>
    </lineage>
</organism>
<keyword evidence="2" id="KW-0524">Neurogenesis</keyword>
<keyword evidence="4" id="KW-1015">Disulfide bond</keyword>
<keyword evidence="7" id="KW-0812">Transmembrane</keyword>
<keyword evidence="9" id="KW-1185">Reference proteome</keyword>
<evidence type="ECO:0000256" key="4">
    <source>
        <dbReference type="ARBA" id="ARBA00023157"/>
    </source>
</evidence>
<dbReference type="GO" id="GO:0007411">
    <property type="term" value="P:axon guidance"/>
    <property type="evidence" value="ECO:0007669"/>
    <property type="project" value="TreeGrafter"/>
</dbReference>
<dbReference type="SUPFAM" id="SSF101912">
    <property type="entry name" value="Sema domain"/>
    <property type="match status" value="1"/>
</dbReference>
<dbReference type="InterPro" id="IPR027231">
    <property type="entry name" value="Semaphorin"/>
</dbReference>
<feature type="compositionally biased region" description="Low complexity" evidence="6">
    <location>
        <begin position="155"/>
        <end position="170"/>
    </location>
</feature>
<dbReference type="Gene3D" id="3.30.1680.10">
    <property type="entry name" value="ligand-binding face of the semaphorins, domain 2"/>
    <property type="match status" value="1"/>
</dbReference>
<dbReference type="PROSITE" id="PS50092">
    <property type="entry name" value="TSP1"/>
    <property type="match status" value="1"/>
</dbReference>